<dbReference type="AlphaFoldDB" id="A0A0V0ITP6"/>
<accession>A0A0V0ITP6</accession>
<dbReference type="EMBL" id="GEDG01002452">
    <property type="protein sequence ID" value="JAP35941.1"/>
    <property type="molecule type" value="Transcribed_RNA"/>
</dbReference>
<name>A0A0V0ITP6_SOLCH</name>
<reference evidence="1" key="1">
    <citation type="submission" date="2015-12" db="EMBL/GenBank/DDBJ databases">
        <title>Gene expression during late stages of embryo sac development: a critical building block for successful pollen-pistil interactions.</title>
        <authorList>
            <person name="Liu Y."/>
            <person name="Joly V."/>
            <person name="Sabar M."/>
            <person name="Matton D.P."/>
        </authorList>
    </citation>
    <scope>NUCLEOTIDE SEQUENCE</scope>
</reference>
<evidence type="ECO:0000313" key="1">
    <source>
        <dbReference type="EMBL" id="JAP35941.1"/>
    </source>
</evidence>
<organism evidence="1">
    <name type="scientific">Solanum chacoense</name>
    <name type="common">Chaco potato</name>
    <dbReference type="NCBI Taxonomy" id="4108"/>
    <lineage>
        <taxon>Eukaryota</taxon>
        <taxon>Viridiplantae</taxon>
        <taxon>Streptophyta</taxon>
        <taxon>Embryophyta</taxon>
        <taxon>Tracheophyta</taxon>
        <taxon>Spermatophyta</taxon>
        <taxon>Magnoliopsida</taxon>
        <taxon>eudicotyledons</taxon>
        <taxon>Gunneridae</taxon>
        <taxon>Pentapetalae</taxon>
        <taxon>asterids</taxon>
        <taxon>lamiids</taxon>
        <taxon>Solanales</taxon>
        <taxon>Solanaceae</taxon>
        <taxon>Solanoideae</taxon>
        <taxon>Solaneae</taxon>
        <taxon>Solanum</taxon>
    </lineage>
</organism>
<protein>
    <submittedName>
        <fullName evidence="1">Putative ovule protein</fullName>
    </submittedName>
</protein>
<sequence>MLIVKLKVLQMMRHKDSARSNFLLQIQDRIFFSTFLPRQLGSMLHIDQYQIERLFSPVIFLHIFHGQFKSVHQQKIFHHYHAYGRANVTRLVLDLNPFQ</sequence>
<proteinExistence type="predicted"/>